<feature type="compositionally biased region" description="Low complexity" evidence="1">
    <location>
        <begin position="259"/>
        <end position="276"/>
    </location>
</feature>
<feature type="region of interest" description="Disordered" evidence="1">
    <location>
        <begin position="480"/>
        <end position="864"/>
    </location>
</feature>
<feature type="compositionally biased region" description="Pro residues" evidence="1">
    <location>
        <begin position="1427"/>
        <end position="1441"/>
    </location>
</feature>
<feature type="compositionally biased region" description="Pro residues" evidence="1">
    <location>
        <begin position="560"/>
        <end position="570"/>
    </location>
</feature>
<evidence type="ECO:0000313" key="2">
    <source>
        <dbReference type="EMBL" id="KZP21349.1"/>
    </source>
</evidence>
<feature type="compositionally biased region" description="Basic residues" evidence="1">
    <location>
        <begin position="840"/>
        <end position="849"/>
    </location>
</feature>
<feature type="compositionally biased region" description="Polar residues" evidence="1">
    <location>
        <begin position="74"/>
        <end position="84"/>
    </location>
</feature>
<feature type="compositionally biased region" description="Low complexity" evidence="1">
    <location>
        <begin position="334"/>
        <end position="346"/>
    </location>
</feature>
<sequence length="1473" mass="159537">MAHKQRQTRRLNAARVLRAHCAFTSSLPPWIFVNPQYKRESRAAERPRGEPALDELSRISPAPGRIVGAAHTSAGRTVASSSPCTMVGQPDQPQRPNLRPRAPVPSTTKPPAKPAKRRPTNRKKATAHSPSATASTPLPPESEEGQSPPPRETGPLPQAALPPTLPIMSKPPSAPTWSTLPAAPATPPCEAGRSSSLTPLPPSGSLPLSQSSEVIPRERFTYKDHRRALEARILARASRGSSLERRLTAQPGPSSLEDPSGGAVVVPARPGGPVSPQRAVLPAIRTSHPPALKLSLRPRSRTSVASNHSSGEDSLPGAPPPMNLDDLFGLDEAGPGPRSPRGSPSEPEFEDLPTTNSPRLHNFLIGPVGGPHPEFREVIPFDPIVGQSPKVYLARLPVGPIGPHGTPPQKSIVRGDHFLESEERAYFAGMPGYSPTSPIKSHLFDIGFTARAQISPEQRLDGLPDHQDDLITAADMVKRGAQTSNDAATGPAVDVEGPVPLPPDVEEPRPLPPDIEEPPPLPPDVEEPQLLPPADSPSAPRTPSHTRQVPHPPHGRPRPVQRPSPQPSPSLVPDSQEASAYTDNSTDPSPLTRFERRGRSPRALRSPDVSHAQAADSGHSGQPPSQRRRDGPRAISLSAKGTPNATRRAPRRAASSALAGGAFAGAQADSDTPDTDDEFCLSNSPVKEDMKLFDDELVEDPAANHFANDDDDHGAQPHSYAKPRRTSRDRYDGQADYEAHGYADGDSYQEAADSPPRATRKEKGKGARKSRTDSVGVPDEDEEDDADAETDAAADHSPPRATQKQKAKATRKSRNPSLSQSDEAEETDHDGDDSNTRGAPIRKGKRGRRNASAGPSHPSRGRPTIEVNQEIEEVAHRMQAELVSLGHKVGLSYETLLRKMGFTQQEVRDPNISNVFKQVHKERLRASGQPKQNPAEYNAAFKEWHAENGEDAAAIAELFKELASYEAKVDSMTKPDEKIAKNVSSIAQQMAKMSNSYFMAANIAVVGAVINLSNADAAQTFAPTIAHQAALVKGFGYDEQATLLKAKSLLVLQAAEMARAEPAEDLSENTSARWTIRGHPRDALRAMVRTYLTDCLADVTDKQGPKWDARKWPSVAGLFKLVLTGWGPSMPTLPTEQWIDKSRGALTKPQWEALVSHIPREYHGNPFHSLDDDELPLAIVTLDDFVAKHEGRHPCVVDNTGRALAFVDESTAVLKGTGRKKGEPSSRSSRARSKPTKKASGRPLHDSSDSDRPRRLAPVPSRQPSPHPDTGEVSLPNLNETDSVTPAIIEQSRERLLAAARTSPSGRVTKRPRTDHSVPEMNLAPQSGDDRPIRPLPRPVSKELKRKHDDILTAGPRGLPASRHVQPQVQQSAGRPPDFRGHMGPPHADGSSRAAQYHPPFHSQVYGPPHPYPHEGYMPPMYGHHPYAPPYAPQGWGPPPQHHPRAQWPAGPSQFNPDDPDPYNPNARQPYGR</sequence>
<feature type="region of interest" description="Disordered" evidence="1">
    <location>
        <begin position="40"/>
        <end position="219"/>
    </location>
</feature>
<dbReference type="EMBL" id="KV417548">
    <property type="protein sequence ID" value="KZP21349.1"/>
    <property type="molecule type" value="Genomic_DNA"/>
</dbReference>
<protein>
    <submittedName>
        <fullName evidence="2">Uncharacterized protein</fullName>
    </submittedName>
</protein>
<gene>
    <name evidence="2" type="ORF">FIBSPDRAFT_891268</name>
</gene>
<feature type="region of interest" description="Disordered" evidence="1">
    <location>
        <begin position="235"/>
        <end position="276"/>
    </location>
</feature>
<reference evidence="2 3" key="1">
    <citation type="journal article" date="2016" name="Mol. Biol. Evol.">
        <title>Comparative Genomics of Early-Diverging Mushroom-Forming Fungi Provides Insights into the Origins of Lignocellulose Decay Capabilities.</title>
        <authorList>
            <person name="Nagy L.G."/>
            <person name="Riley R."/>
            <person name="Tritt A."/>
            <person name="Adam C."/>
            <person name="Daum C."/>
            <person name="Floudas D."/>
            <person name="Sun H."/>
            <person name="Yadav J.S."/>
            <person name="Pangilinan J."/>
            <person name="Larsson K.H."/>
            <person name="Matsuura K."/>
            <person name="Barry K."/>
            <person name="Labutti K."/>
            <person name="Kuo R."/>
            <person name="Ohm R.A."/>
            <person name="Bhattacharya S.S."/>
            <person name="Shirouzu T."/>
            <person name="Yoshinaga Y."/>
            <person name="Martin F.M."/>
            <person name="Grigoriev I.V."/>
            <person name="Hibbett D.S."/>
        </authorList>
    </citation>
    <scope>NUCLEOTIDE SEQUENCE [LARGE SCALE GENOMIC DNA]</scope>
    <source>
        <strain evidence="2 3">CBS 109695</strain>
    </source>
</reference>
<feature type="compositionally biased region" description="Low complexity" evidence="1">
    <location>
        <begin position="652"/>
        <end position="670"/>
    </location>
</feature>
<feature type="compositionally biased region" description="Basic and acidic residues" evidence="1">
    <location>
        <begin position="40"/>
        <end position="57"/>
    </location>
</feature>
<feature type="compositionally biased region" description="Basic residues" evidence="1">
    <location>
        <begin position="1229"/>
        <end position="1240"/>
    </location>
</feature>
<feature type="compositionally biased region" description="Basic and acidic residues" evidence="1">
    <location>
        <begin position="1340"/>
        <end position="1351"/>
    </location>
</feature>
<feature type="region of interest" description="Disordered" evidence="1">
    <location>
        <begin position="1424"/>
        <end position="1473"/>
    </location>
</feature>
<feature type="compositionally biased region" description="Basic and acidic residues" evidence="1">
    <location>
        <begin position="726"/>
        <end position="743"/>
    </location>
</feature>
<feature type="compositionally biased region" description="Basic residues" evidence="1">
    <location>
        <begin position="114"/>
        <end position="126"/>
    </location>
</feature>
<feature type="compositionally biased region" description="Low complexity" evidence="1">
    <location>
        <begin position="127"/>
        <end position="136"/>
    </location>
</feature>
<feature type="compositionally biased region" description="Basic and acidic residues" evidence="1">
    <location>
        <begin position="1243"/>
        <end position="1254"/>
    </location>
</feature>
<feature type="compositionally biased region" description="Pro residues" evidence="1">
    <location>
        <begin position="510"/>
        <end position="523"/>
    </location>
</feature>
<organism evidence="2 3">
    <name type="scientific">Athelia psychrophila</name>
    <dbReference type="NCBI Taxonomy" id="1759441"/>
    <lineage>
        <taxon>Eukaryota</taxon>
        <taxon>Fungi</taxon>
        <taxon>Dikarya</taxon>
        <taxon>Basidiomycota</taxon>
        <taxon>Agaricomycotina</taxon>
        <taxon>Agaricomycetes</taxon>
        <taxon>Agaricomycetidae</taxon>
        <taxon>Atheliales</taxon>
        <taxon>Atheliaceae</taxon>
        <taxon>Athelia</taxon>
    </lineage>
</organism>
<feature type="compositionally biased region" description="Acidic residues" evidence="1">
    <location>
        <begin position="822"/>
        <end position="833"/>
    </location>
</feature>
<feature type="compositionally biased region" description="Basic residues" evidence="1">
    <location>
        <begin position="803"/>
        <end position="814"/>
    </location>
</feature>
<proteinExistence type="predicted"/>
<evidence type="ECO:0000313" key="3">
    <source>
        <dbReference type="Proteomes" id="UP000076532"/>
    </source>
</evidence>
<dbReference type="Proteomes" id="UP000076532">
    <property type="component" value="Unassembled WGS sequence"/>
</dbReference>
<feature type="compositionally biased region" description="Acidic residues" evidence="1">
    <location>
        <begin position="778"/>
        <end position="792"/>
    </location>
</feature>
<feature type="region of interest" description="Disordered" evidence="1">
    <location>
        <begin position="1299"/>
        <end position="1408"/>
    </location>
</feature>
<keyword evidence="3" id="KW-1185">Reference proteome</keyword>
<name>A0A166JYT9_9AGAM</name>
<feature type="compositionally biased region" description="Polar residues" evidence="1">
    <location>
        <begin position="576"/>
        <end position="589"/>
    </location>
</feature>
<feature type="region of interest" description="Disordered" evidence="1">
    <location>
        <begin position="1215"/>
        <end position="1281"/>
    </location>
</feature>
<evidence type="ECO:0000256" key="1">
    <source>
        <dbReference type="SAM" id="MobiDB-lite"/>
    </source>
</evidence>
<feature type="region of interest" description="Disordered" evidence="1">
    <location>
        <begin position="289"/>
        <end position="357"/>
    </location>
</feature>
<accession>A0A166JYT9</accession>